<dbReference type="EMBL" id="MU118009">
    <property type="protein sequence ID" value="KAF9648687.1"/>
    <property type="molecule type" value="Genomic_DNA"/>
</dbReference>
<sequence>MIHLPRVLLEEISSSTPAHSGIQRTGLLRRSKGRLSRKDNRRLERIESKKRRAEYHATKQHQQYKRPAREEHEDVPVAKKPRVSAPPPEAKVSNPKPKKRIPLQKIIGDSPDYSSLPRTQEEGKEDAYIRYLEGKLGWTKDGTKTSTYGSGLADDGLDELLTDLDTFESSAGEGPELDPGFADELDVNESISQAEEGNTNTESDDEDYGEWTGFGQRSEPDEDTVPPPVKPQETATTMPTPQPGSKYAPPHLRKVAPGVQSQSSESLVKLTRQLKGLLNRLSEQNISSILDGVEETYRNHSRNDITSTLTNLILDGISSNTTHLESYVVLYAALVAGLYRMIGIEFAAYFVQSTVSAYEKHTRNSRQDQDEPGKEASNLIVLVSELYNFQVISCILIYDLVRDLLNQPRLSEYNVELLLKIVRTTEDSGLQLRQDDPSALRDIIQMVHTKAPERSTDTSSRTKFMIETLSNLKNNKVKKAIGGGANGTGAQEAVERLKKFLSGMNKKRHAKPHEPLRITLEDLHSAEDRGKWWLVGAAWNGDPLSENKENPTRAAAAADRENNLLKLARKQGMNTDIRRSIFVVLMSSEDYMDACERLGQLNLTEVQQREIVRVLLHCCGNEKVYNPYYTLVCQELCRFSHSYKITLQFCLWDFLRELGESNVGGVELLKHQDELAFSSQGRSISHHRLKNTARAYSWWVAKGCCSLTIFKASIPTPSISPVDFLALKDQTKSFLKEFLSQLFVDTQISIPSVTESTQPLAQKITLRNRDSVEDVFRKAGAHEGLRAGLYYFINHVFKKDVERDVNGFVAWAVEISTEALGDNL</sequence>
<reference evidence="1" key="1">
    <citation type="submission" date="2019-10" db="EMBL/GenBank/DDBJ databases">
        <authorList>
            <consortium name="DOE Joint Genome Institute"/>
            <person name="Kuo A."/>
            <person name="Miyauchi S."/>
            <person name="Kiss E."/>
            <person name="Drula E."/>
            <person name="Kohler A."/>
            <person name="Sanchez-Garcia M."/>
            <person name="Andreopoulos B."/>
            <person name="Barry K.W."/>
            <person name="Bonito G."/>
            <person name="Buee M."/>
            <person name="Carver A."/>
            <person name="Chen C."/>
            <person name="Cichocki N."/>
            <person name="Clum A."/>
            <person name="Culley D."/>
            <person name="Crous P.W."/>
            <person name="Fauchery L."/>
            <person name="Girlanda M."/>
            <person name="Hayes R."/>
            <person name="Keri Z."/>
            <person name="Labutti K."/>
            <person name="Lipzen A."/>
            <person name="Lombard V."/>
            <person name="Magnuson J."/>
            <person name="Maillard F."/>
            <person name="Morin E."/>
            <person name="Murat C."/>
            <person name="Nolan M."/>
            <person name="Ohm R."/>
            <person name="Pangilinan J."/>
            <person name="Pereira M."/>
            <person name="Perotto S."/>
            <person name="Peter M."/>
            <person name="Riley R."/>
            <person name="Sitrit Y."/>
            <person name="Stielow B."/>
            <person name="Szollosi G."/>
            <person name="Zifcakova L."/>
            <person name="Stursova M."/>
            <person name="Spatafora J.W."/>
            <person name="Tedersoo L."/>
            <person name="Vaario L.-M."/>
            <person name="Yamada A."/>
            <person name="Yan M."/>
            <person name="Wang P."/>
            <person name="Xu J."/>
            <person name="Bruns T."/>
            <person name="Baldrian P."/>
            <person name="Vilgalys R."/>
            <person name="Henrissat B."/>
            <person name="Grigoriev I.V."/>
            <person name="Hibbett D."/>
            <person name="Nagy L.G."/>
            <person name="Martin F.M."/>
        </authorList>
    </citation>
    <scope>NUCLEOTIDE SEQUENCE</scope>
    <source>
        <strain evidence="1">P2</strain>
    </source>
</reference>
<reference evidence="1" key="2">
    <citation type="journal article" date="2020" name="Nat. Commun.">
        <title>Large-scale genome sequencing of mycorrhizal fungi provides insights into the early evolution of symbiotic traits.</title>
        <authorList>
            <person name="Miyauchi S."/>
            <person name="Kiss E."/>
            <person name="Kuo A."/>
            <person name="Drula E."/>
            <person name="Kohler A."/>
            <person name="Sanchez-Garcia M."/>
            <person name="Morin E."/>
            <person name="Andreopoulos B."/>
            <person name="Barry K.W."/>
            <person name="Bonito G."/>
            <person name="Buee M."/>
            <person name="Carver A."/>
            <person name="Chen C."/>
            <person name="Cichocki N."/>
            <person name="Clum A."/>
            <person name="Culley D."/>
            <person name="Crous P.W."/>
            <person name="Fauchery L."/>
            <person name="Girlanda M."/>
            <person name="Hayes R.D."/>
            <person name="Keri Z."/>
            <person name="LaButti K."/>
            <person name="Lipzen A."/>
            <person name="Lombard V."/>
            <person name="Magnuson J."/>
            <person name="Maillard F."/>
            <person name="Murat C."/>
            <person name="Nolan M."/>
            <person name="Ohm R.A."/>
            <person name="Pangilinan J."/>
            <person name="Pereira M.F."/>
            <person name="Perotto S."/>
            <person name="Peter M."/>
            <person name="Pfister S."/>
            <person name="Riley R."/>
            <person name="Sitrit Y."/>
            <person name="Stielow J.B."/>
            <person name="Szollosi G."/>
            <person name="Zifcakova L."/>
            <person name="Stursova M."/>
            <person name="Spatafora J.W."/>
            <person name="Tedersoo L."/>
            <person name="Vaario L.M."/>
            <person name="Yamada A."/>
            <person name="Yan M."/>
            <person name="Wang P."/>
            <person name="Xu J."/>
            <person name="Bruns T."/>
            <person name="Baldrian P."/>
            <person name="Vilgalys R."/>
            <person name="Dunand C."/>
            <person name="Henrissat B."/>
            <person name="Grigoriev I.V."/>
            <person name="Hibbett D."/>
            <person name="Nagy L.G."/>
            <person name="Martin F.M."/>
        </authorList>
    </citation>
    <scope>NUCLEOTIDE SEQUENCE</scope>
    <source>
        <strain evidence="1">P2</strain>
    </source>
</reference>
<name>A0ACB6ZGI1_THEGA</name>
<keyword evidence="2" id="KW-1185">Reference proteome</keyword>
<gene>
    <name evidence="1" type="ORF">BDM02DRAFT_3155622</name>
</gene>
<evidence type="ECO:0000313" key="1">
    <source>
        <dbReference type="EMBL" id="KAF9648687.1"/>
    </source>
</evidence>
<accession>A0ACB6ZGI1</accession>
<dbReference type="Proteomes" id="UP000886501">
    <property type="component" value="Unassembled WGS sequence"/>
</dbReference>
<evidence type="ECO:0000313" key="2">
    <source>
        <dbReference type="Proteomes" id="UP000886501"/>
    </source>
</evidence>
<comment type="caution">
    <text evidence="1">The sequence shown here is derived from an EMBL/GenBank/DDBJ whole genome shotgun (WGS) entry which is preliminary data.</text>
</comment>
<protein>
    <submittedName>
        <fullName evidence="1">Uncharacterized protein</fullName>
    </submittedName>
</protein>
<organism evidence="1 2">
    <name type="scientific">Thelephora ganbajun</name>
    <name type="common">Ganba fungus</name>
    <dbReference type="NCBI Taxonomy" id="370292"/>
    <lineage>
        <taxon>Eukaryota</taxon>
        <taxon>Fungi</taxon>
        <taxon>Dikarya</taxon>
        <taxon>Basidiomycota</taxon>
        <taxon>Agaricomycotina</taxon>
        <taxon>Agaricomycetes</taxon>
        <taxon>Thelephorales</taxon>
        <taxon>Thelephoraceae</taxon>
        <taxon>Thelephora</taxon>
    </lineage>
</organism>
<proteinExistence type="predicted"/>